<proteinExistence type="predicted"/>
<evidence type="ECO:0000256" key="2">
    <source>
        <dbReference type="SAM" id="Phobius"/>
    </source>
</evidence>
<protein>
    <submittedName>
        <fullName evidence="3">Uncharacterized protein</fullName>
    </submittedName>
</protein>
<dbReference type="RefSeq" id="WP_126636587.1">
    <property type="nucleotide sequence ID" value="NZ_BIFH01000015.1"/>
</dbReference>
<reference evidence="3 4" key="1">
    <citation type="submission" date="2018-12" db="EMBL/GenBank/DDBJ databases">
        <title>Draft genome sequence of Embleya hyalina NBRC 13850T.</title>
        <authorList>
            <person name="Komaki H."/>
            <person name="Hosoyama A."/>
            <person name="Kimura A."/>
            <person name="Ichikawa N."/>
            <person name="Tamura T."/>
        </authorList>
    </citation>
    <scope>NUCLEOTIDE SEQUENCE [LARGE SCALE GENOMIC DNA]</scope>
    <source>
        <strain evidence="3 4">NBRC 13850</strain>
    </source>
</reference>
<organism evidence="3 4">
    <name type="scientific">Embleya hyalina</name>
    <dbReference type="NCBI Taxonomy" id="516124"/>
    <lineage>
        <taxon>Bacteria</taxon>
        <taxon>Bacillati</taxon>
        <taxon>Actinomycetota</taxon>
        <taxon>Actinomycetes</taxon>
        <taxon>Kitasatosporales</taxon>
        <taxon>Streptomycetaceae</taxon>
        <taxon>Embleya</taxon>
    </lineage>
</organism>
<feature type="transmembrane region" description="Helical" evidence="2">
    <location>
        <begin position="50"/>
        <end position="72"/>
    </location>
</feature>
<dbReference type="EMBL" id="BIFH01000015">
    <property type="protein sequence ID" value="GCD94424.1"/>
    <property type="molecule type" value="Genomic_DNA"/>
</dbReference>
<dbReference type="OrthoDB" id="3873523at2"/>
<gene>
    <name evidence="3" type="ORF">EHYA_02092</name>
</gene>
<feature type="region of interest" description="Disordered" evidence="1">
    <location>
        <begin position="211"/>
        <end position="247"/>
    </location>
</feature>
<keyword evidence="2" id="KW-0812">Transmembrane</keyword>
<feature type="compositionally biased region" description="Polar residues" evidence="1">
    <location>
        <begin position="74"/>
        <end position="85"/>
    </location>
</feature>
<accession>A0A401YIJ6</accession>
<keyword evidence="2" id="KW-1133">Transmembrane helix</keyword>
<keyword evidence="2" id="KW-0472">Membrane</keyword>
<feature type="region of interest" description="Disordered" evidence="1">
    <location>
        <begin position="73"/>
        <end position="165"/>
    </location>
</feature>
<evidence type="ECO:0000256" key="1">
    <source>
        <dbReference type="SAM" id="MobiDB-lite"/>
    </source>
</evidence>
<comment type="caution">
    <text evidence="3">The sequence shown here is derived from an EMBL/GenBank/DDBJ whole genome shotgun (WGS) entry which is preliminary data.</text>
</comment>
<evidence type="ECO:0000313" key="4">
    <source>
        <dbReference type="Proteomes" id="UP000286931"/>
    </source>
</evidence>
<feature type="compositionally biased region" description="Low complexity" evidence="1">
    <location>
        <begin position="144"/>
        <end position="154"/>
    </location>
</feature>
<keyword evidence="4" id="KW-1185">Reference proteome</keyword>
<name>A0A401YIJ6_9ACTN</name>
<evidence type="ECO:0000313" key="3">
    <source>
        <dbReference type="EMBL" id="GCD94424.1"/>
    </source>
</evidence>
<dbReference type="AlphaFoldDB" id="A0A401YIJ6"/>
<sequence>MTEPNARDESVEDLLRAAMAARADTVTAHRLRPPAPPHADRSAHSRWKSIGLPLSAVLLAAAVVGGVSLVGAPTTNRSTPLQSRVPTPPPTAFVTPSPGMTSALPTHDAPTDVLEANGTPESSTAESEDTRPDTRPTTRPPSSKPASTAPGSSTKPRSDDVSAVRFRTQPSWRVVRADARHECVLADPAYTGDCLGHGAWVSVRPVPDASGGWPAEATVDKDDGGPTRPSCMRDGVPVTPSPHGGPTMRLTAKSTVTVAGHPAKYRSWTVTCAEVGSYDIRLWWLVDQGVYIHTVGLPAGSDIADRVVASLDLSGYKPPTS</sequence>
<dbReference type="Proteomes" id="UP000286931">
    <property type="component" value="Unassembled WGS sequence"/>
</dbReference>